<name>A0A091D4W7_FUKDA</name>
<evidence type="ECO:0000256" key="1">
    <source>
        <dbReference type="ARBA" id="ARBA00004613"/>
    </source>
</evidence>
<dbReference type="GO" id="GO:0005179">
    <property type="term" value="F:hormone activity"/>
    <property type="evidence" value="ECO:0007669"/>
    <property type="project" value="InterPro"/>
</dbReference>
<evidence type="ECO:0000256" key="2">
    <source>
        <dbReference type="ARBA" id="ARBA00010022"/>
    </source>
</evidence>
<dbReference type="AlphaFoldDB" id="A0A091D4W7"/>
<dbReference type="Proteomes" id="UP000028990">
    <property type="component" value="Unassembled WGS sequence"/>
</dbReference>
<feature type="domain" description="L27" evidence="7">
    <location>
        <begin position="379"/>
        <end position="417"/>
    </location>
</feature>
<keyword evidence="9" id="KW-1185">Reference proteome</keyword>
<evidence type="ECO:0000256" key="4">
    <source>
        <dbReference type="ARBA" id="ARBA00022815"/>
    </source>
</evidence>
<evidence type="ECO:0000313" key="8">
    <source>
        <dbReference type="EMBL" id="KFO25270.1"/>
    </source>
</evidence>
<evidence type="ECO:0000259" key="7">
    <source>
        <dbReference type="Pfam" id="PF02828"/>
    </source>
</evidence>
<dbReference type="Pfam" id="PF00159">
    <property type="entry name" value="Hormone_3"/>
    <property type="match status" value="1"/>
</dbReference>
<dbReference type="InterPro" id="IPR027417">
    <property type="entry name" value="P-loop_NTPase"/>
</dbReference>
<dbReference type="Gene3D" id="3.40.50.300">
    <property type="entry name" value="P-loop containing nucleotide triphosphate hydrolases"/>
    <property type="match status" value="1"/>
</dbReference>
<keyword evidence="3" id="KW-0964">Secreted</keyword>
<dbReference type="EMBL" id="KN123381">
    <property type="protein sequence ID" value="KFO25270.1"/>
    <property type="molecule type" value="Genomic_DNA"/>
</dbReference>
<feature type="region of interest" description="Disordered" evidence="6">
    <location>
        <begin position="129"/>
        <end position="155"/>
    </location>
</feature>
<feature type="region of interest" description="Disordered" evidence="6">
    <location>
        <begin position="89"/>
        <end position="116"/>
    </location>
</feature>
<gene>
    <name evidence="8" type="ORF">H920_13355</name>
</gene>
<dbReference type="Gene3D" id="6.10.250.900">
    <property type="match status" value="1"/>
</dbReference>
<dbReference type="InterPro" id="IPR020392">
    <property type="entry name" value="Pancreatic_hormone-like_CS"/>
</dbReference>
<dbReference type="STRING" id="885580.ENSFDAP00000022766"/>
<dbReference type="Pfam" id="PF02828">
    <property type="entry name" value="L27"/>
    <property type="match status" value="1"/>
</dbReference>
<dbReference type="SUPFAM" id="SSF52540">
    <property type="entry name" value="P-loop containing nucleoside triphosphate hydrolases"/>
    <property type="match status" value="1"/>
</dbReference>
<organism evidence="8 9">
    <name type="scientific">Fukomys damarensis</name>
    <name type="common">Damaraland mole rat</name>
    <name type="synonym">Cryptomys damarensis</name>
    <dbReference type="NCBI Taxonomy" id="885580"/>
    <lineage>
        <taxon>Eukaryota</taxon>
        <taxon>Metazoa</taxon>
        <taxon>Chordata</taxon>
        <taxon>Craniata</taxon>
        <taxon>Vertebrata</taxon>
        <taxon>Euteleostomi</taxon>
        <taxon>Mammalia</taxon>
        <taxon>Eutheria</taxon>
        <taxon>Euarchontoglires</taxon>
        <taxon>Glires</taxon>
        <taxon>Rodentia</taxon>
        <taxon>Hystricomorpha</taxon>
        <taxon>Bathyergidae</taxon>
        <taxon>Fukomys</taxon>
    </lineage>
</organism>
<comment type="similarity">
    <text evidence="2 5">Belongs to the NPY family.</text>
</comment>
<dbReference type="GO" id="GO:0005576">
    <property type="term" value="C:extracellular region"/>
    <property type="evidence" value="ECO:0007669"/>
    <property type="project" value="UniProtKB-SubCell"/>
</dbReference>
<dbReference type="eggNOG" id="ENOG502TD4B">
    <property type="taxonomic scope" value="Eukaryota"/>
</dbReference>
<dbReference type="PRINTS" id="PR00278">
    <property type="entry name" value="PANCHORMONE"/>
</dbReference>
<sequence length="502" mass="53522">MRLLAAEQPAAIALAVTSGPCVGPSQPAAQTAILKTTGMHGETHKIPRKLSKRCSTPSEGAYFRNSLGCTLPLVLARFLPESLVPTLAPHPAEAGAGRGSGKRTGTPHPPGGRADAGVAFSCVAASGAPTLSGQSQPRPYAPEQRQGPQVPQAEERALVRPAAPECEMTATHRCLLLLLLGTCVALLLPGAQGAPREPVYPGDAATPQQMAQYATEMRRYINMLTRPRYGKSAEDDVLGFLGWHLPHTSAPGLQTLFSGRWSDAGVLESLLASLRAASSPGSGSCAEPHRDPALGEAEELSLHDPRPRAQPRLLPPHVALVMGQWEWAAGTGAIRASPGRRLQGDRAWVLSAIPEGRTQRRALADLTMPVAATNSESAMQQVLDNLGSLPSATGAAELDLIFLRGIMESPIVRSLAKGSTEEPFVSSRLFGCLHAVLGVCLGSVEADLRRTVEESGRIQRGYGHYFDLTLVNSNLDRTFRELQAAMDKLRTEPQWVPVSWVY</sequence>
<evidence type="ECO:0000256" key="3">
    <source>
        <dbReference type="ARBA" id="ARBA00022525"/>
    </source>
</evidence>
<dbReference type="InterPro" id="IPR050716">
    <property type="entry name" value="MAGUK"/>
</dbReference>
<dbReference type="PROSITE" id="PS00265">
    <property type="entry name" value="PANCREATIC_HORMONE_1"/>
    <property type="match status" value="1"/>
</dbReference>
<comment type="subcellular location">
    <subcellularLocation>
        <location evidence="1">Secreted</location>
    </subcellularLocation>
</comment>
<dbReference type="InterPro" id="IPR001955">
    <property type="entry name" value="Pancreatic_hormone-like"/>
</dbReference>
<protein>
    <submittedName>
        <fullName evidence="8">Pancreatic prohormone</fullName>
    </submittedName>
</protein>
<dbReference type="CDD" id="cd00126">
    <property type="entry name" value="PAH"/>
    <property type="match status" value="1"/>
</dbReference>
<evidence type="ECO:0000256" key="6">
    <source>
        <dbReference type="SAM" id="MobiDB-lite"/>
    </source>
</evidence>
<dbReference type="PROSITE" id="PS50276">
    <property type="entry name" value="PANCREATIC_HORMONE_2"/>
    <property type="match status" value="1"/>
</dbReference>
<accession>A0A091D4W7</accession>
<keyword evidence="4" id="KW-0027">Amidation</keyword>
<evidence type="ECO:0000256" key="5">
    <source>
        <dbReference type="RuleBase" id="RU000656"/>
    </source>
</evidence>
<proteinExistence type="inferred from homology"/>
<evidence type="ECO:0000313" key="9">
    <source>
        <dbReference type="Proteomes" id="UP000028990"/>
    </source>
</evidence>
<dbReference type="PANTHER" id="PTHR23122">
    <property type="entry name" value="MEMBRANE-ASSOCIATED GUANYLATE KINASE MAGUK"/>
    <property type="match status" value="1"/>
</dbReference>
<dbReference type="InterPro" id="IPR014775">
    <property type="entry name" value="L27_C"/>
</dbReference>
<reference evidence="8 9" key="1">
    <citation type="submission" date="2013-11" db="EMBL/GenBank/DDBJ databases">
        <title>The Damaraland mole rat (Fukomys damarensis) genome and evolution of African mole rats.</title>
        <authorList>
            <person name="Gladyshev V.N."/>
            <person name="Fang X."/>
        </authorList>
    </citation>
    <scope>NUCLEOTIDE SEQUENCE [LARGE SCALE GENOMIC DNA]</scope>
    <source>
        <tissue evidence="8">Liver</tissue>
    </source>
</reference>
<dbReference type="SMART" id="SM00309">
    <property type="entry name" value="PAH"/>
    <property type="match status" value="1"/>
</dbReference>